<dbReference type="PROSITE" id="PS00167">
    <property type="entry name" value="TRP_SYNTHASE_ALPHA"/>
    <property type="match status" value="1"/>
</dbReference>
<sequence>MGINRLQRAFQVVEKNGDKAFVPYIMGGDGGLDTFTEYLHFLHENGATAIEVGIPFSDPVADGPTIQRAGLRAMEQGVHIDDILGVIKEVRPTVDTPIVLMTYVNPILAYGIERFMERCEEVGIDGFIIPDLPYEEQELVLPYLREMALIPLVTLTSTEDRLERIIEEGSGFVYAVTVRGITGERAEFPEELTAFLARLREMSSLPVLAGFGISSPVHVKHLLPHCDGVVVGSKVIELFRKGEVDTLKELMQATRVVKN</sequence>
<comment type="catalytic activity">
    <reaction evidence="8 9">
        <text>(1S,2R)-1-C-(indol-3-yl)glycerol 3-phosphate + L-serine = D-glyceraldehyde 3-phosphate + L-tryptophan + H2O</text>
        <dbReference type="Rhea" id="RHEA:10532"/>
        <dbReference type="ChEBI" id="CHEBI:15377"/>
        <dbReference type="ChEBI" id="CHEBI:33384"/>
        <dbReference type="ChEBI" id="CHEBI:57912"/>
        <dbReference type="ChEBI" id="CHEBI:58866"/>
        <dbReference type="ChEBI" id="CHEBI:59776"/>
        <dbReference type="EC" id="4.2.1.20"/>
    </reaction>
</comment>
<dbReference type="EC" id="4.2.1.20" evidence="9"/>
<comment type="similarity">
    <text evidence="9 10">Belongs to the TrpA family.</text>
</comment>
<dbReference type="PANTHER" id="PTHR43406">
    <property type="entry name" value="TRYPTOPHAN SYNTHASE, ALPHA CHAIN"/>
    <property type="match status" value="1"/>
</dbReference>
<keyword evidence="4 9" id="KW-0028">Amino-acid biosynthesis</keyword>
<keyword evidence="6 9" id="KW-0057">Aromatic amino acid biosynthesis</keyword>
<comment type="caution">
    <text evidence="11">The sequence shown here is derived from an EMBL/GenBank/DDBJ whole genome shotgun (WGS) entry which is preliminary data.</text>
</comment>
<keyword evidence="12" id="KW-1185">Reference proteome</keyword>
<gene>
    <name evidence="9 11" type="primary">trpA</name>
    <name evidence="11" type="ORF">GCM10007140_29340</name>
</gene>
<evidence type="ECO:0000256" key="6">
    <source>
        <dbReference type="ARBA" id="ARBA00023141"/>
    </source>
</evidence>
<evidence type="ECO:0000256" key="7">
    <source>
        <dbReference type="ARBA" id="ARBA00023239"/>
    </source>
</evidence>
<keyword evidence="7 9" id="KW-0456">Lyase</keyword>
<dbReference type="Gene3D" id="3.20.20.70">
    <property type="entry name" value="Aldolase class I"/>
    <property type="match status" value="1"/>
</dbReference>
<evidence type="ECO:0000256" key="8">
    <source>
        <dbReference type="ARBA" id="ARBA00049047"/>
    </source>
</evidence>
<dbReference type="Pfam" id="PF00290">
    <property type="entry name" value="Trp_syntA"/>
    <property type="match status" value="1"/>
</dbReference>
<dbReference type="CDD" id="cd04724">
    <property type="entry name" value="Tryptophan_synthase_alpha"/>
    <property type="match status" value="1"/>
</dbReference>
<evidence type="ECO:0000313" key="12">
    <source>
        <dbReference type="Proteomes" id="UP000605259"/>
    </source>
</evidence>
<evidence type="ECO:0000256" key="10">
    <source>
        <dbReference type="RuleBase" id="RU003662"/>
    </source>
</evidence>
<evidence type="ECO:0000256" key="2">
    <source>
        <dbReference type="ARBA" id="ARBA00004733"/>
    </source>
</evidence>
<dbReference type="HAMAP" id="MF_00131">
    <property type="entry name" value="Trp_synth_alpha"/>
    <property type="match status" value="1"/>
</dbReference>
<dbReference type="InterPro" id="IPR018204">
    <property type="entry name" value="Trp_synthase_alpha_AS"/>
</dbReference>
<name>A0A917AW45_9BACI</name>
<dbReference type="AlphaFoldDB" id="A0A917AW45"/>
<protein>
    <recommendedName>
        <fullName evidence="9">Tryptophan synthase alpha chain</fullName>
        <ecNumber evidence="9">4.2.1.20</ecNumber>
    </recommendedName>
</protein>
<dbReference type="EMBL" id="BMFK01000002">
    <property type="protein sequence ID" value="GGE77814.1"/>
    <property type="molecule type" value="Genomic_DNA"/>
</dbReference>
<feature type="active site" description="Proton acceptor" evidence="9">
    <location>
        <position position="62"/>
    </location>
</feature>
<comment type="subunit">
    <text evidence="3 9">Tetramer of two alpha and two beta chains.</text>
</comment>
<reference evidence="11" key="2">
    <citation type="submission" date="2020-09" db="EMBL/GenBank/DDBJ databases">
        <authorList>
            <person name="Sun Q."/>
            <person name="Zhou Y."/>
        </authorList>
    </citation>
    <scope>NUCLEOTIDE SEQUENCE</scope>
    <source>
        <strain evidence="11">CGMCC 1.12698</strain>
    </source>
</reference>
<organism evidence="11 12">
    <name type="scientific">Priestia taiwanensis</name>
    <dbReference type="NCBI Taxonomy" id="1347902"/>
    <lineage>
        <taxon>Bacteria</taxon>
        <taxon>Bacillati</taxon>
        <taxon>Bacillota</taxon>
        <taxon>Bacilli</taxon>
        <taxon>Bacillales</taxon>
        <taxon>Bacillaceae</taxon>
        <taxon>Priestia</taxon>
    </lineage>
</organism>
<evidence type="ECO:0000256" key="9">
    <source>
        <dbReference type="HAMAP-Rule" id="MF_00131"/>
    </source>
</evidence>
<dbReference type="Proteomes" id="UP000605259">
    <property type="component" value="Unassembled WGS sequence"/>
</dbReference>
<dbReference type="RefSeq" id="WP_188389218.1">
    <property type="nucleotide sequence ID" value="NZ_BMFK01000002.1"/>
</dbReference>
<keyword evidence="5 9" id="KW-0822">Tryptophan biosynthesis</keyword>
<dbReference type="FunFam" id="3.20.20.70:FF:000037">
    <property type="entry name" value="Tryptophan synthase alpha chain"/>
    <property type="match status" value="1"/>
</dbReference>
<dbReference type="PANTHER" id="PTHR43406:SF1">
    <property type="entry name" value="TRYPTOPHAN SYNTHASE ALPHA CHAIN, CHLOROPLASTIC"/>
    <property type="match status" value="1"/>
</dbReference>
<evidence type="ECO:0000256" key="1">
    <source>
        <dbReference type="ARBA" id="ARBA00003365"/>
    </source>
</evidence>
<comment type="pathway">
    <text evidence="2 9">Amino-acid biosynthesis; L-tryptophan biosynthesis; L-tryptophan from chorismate: step 5/5.</text>
</comment>
<dbReference type="SUPFAM" id="SSF51366">
    <property type="entry name" value="Ribulose-phoshate binding barrel"/>
    <property type="match status" value="1"/>
</dbReference>
<evidence type="ECO:0000256" key="4">
    <source>
        <dbReference type="ARBA" id="ARBA00022605"/>
    </source>
</evidence>
<reference evidence="11" key="1">
    <citation type="journal article" date="2014" name="Int. J. Syst. Evol. Microbiol.">
        <title>Complete genome sequence of Corynebacterium casei LMG S-19264T (=DSM 44701T), isolated from a smear-ripened cheese.</title>
        <authorList>
            <consortium name="US DOE Joint Genome Institute (JGI-PGF)"/>
            <person name="Walter F."/>
            <person name="Albersmeier A."/>
            <person name="Kalinowski J."/>
            <person name="Ruckert C."/>
        </authorList>
    </citation>
    <scope>NUCLEOTIDE SEQUENCE</scope>
    <source>
        <strain evidence="11">CGMCC 1.12698</strain>
    </source>
</reference>
<feature type="active site" description="Proton acceptor" evidence="9">
    <location>
        <position position="51"/>
    </location>
</feature>
<dbReference type="InterPro" id="IPR011060">
    <property type="entry name" value="RibuloseP-bd_barrel"/>
</dbReference>
<evidence type="ECO:0000256" key="3">
    <source>
        <dbReference type="ARBA" id="ARBA00011270"/>
    </source>
</evidence>
<dbReference type="GO" id="GO:0005829">
    <property type="term" value="C:cytosol"/>
    <property type="evidence" value="ECO:0007669"/>
    <property type="project" value="TreeGrafter"/>
</dbReference>
<accession>A0A917AW45</accession>
<evidence type="ECO:0000256" key="5">
    <source>
        <dbReference type="ARBA" id="ARBA00022822"/>
    </source>
</evidence>
<dbReference type="InterPro" id="IPR002028">
    <property type="entry name" value="Trp_synthase_suA"/>
</dbReference>
<comment type="function">
    <text evidence="1 9">The alpha subunit is responsible for the aldol cleavage of indoleglycerol phosphate to indole and glyceraldehyde 3-phosphate.</text>
</comment>
<dbReference type="NCBIfam" id="TIGR00262">
    <property type="entry name" value="trpA"/>
    <property type="match status" value="1"/>
</dbReference>
<dbReference type="InterPro" id="IPR013785">
    <property type="entry name" value="Aldolase_TIM"/>
</dbReference>
<proteinExistence type="inferred from homology"/>
<evidence type="ECO:0000313" key="11">
    <source>
        <dbReference type="EMBL" id="GGE77814.1"/>
    </source>
</evidence>
<dbReference type="GO" id="GO:0004834">
    <property type="term" value="F:tryptophan synthase activity"/>
    <property type="evidence" value="ECO:0007669"/>
    <property type="project" value="UniProtKB-UniRule"/>
</dbReference>